<evidence type="ECO:0000313" key="2">
    <source>
        <dbReference type="RefSeq" id="XP_070142309.1"/>
    </source>
</evidence>
<proteinExistence type="predicted"/>
<reference evidence="2" key="1">
    <citation type="submission" date="2025-08" db="UniProtKB">
        <authorList>
            <consortium name="RefSeq"/>
        </authorList>
    </citation>
    <scope>IDENTIFICATION</scope>
    <source>
        <strain evidence="2">14028-0561.14</strain>
        <tissue evidence="2">Whole fly</tissue>
    </source>
</reference>
<keyword evidence="1" id="KW-1185">Reference proteome</keyword>
<gene>
    <name evidence="2" type="primary">LOC138928704</name>
</gene>
<dbReference type="Proteomes" id="UP001652661">
    <property type="component" value="Chromosome 3R"/>
</dbReference>
<dbReference type="RefSeq" id="XP_070142309.1">
    <property type="nucleotide sequence ID" value="XM_070286208.1"/>
</dbReference>
<name>A0ABM4GHW2_DROKI</name>
<protein>
    <submittedName>
        <fullName evidence="2">Uncharacterized protein</fullName>
    </submittedName>
</protein>
<organism evidence="1 2">
    <name type="scientific">Drosophila kikkawai</name>
    <name type="common">Fruit fly</name>
    <dbReference type="NCBI Taxonomy" id="30033"/>
    <lineage>
        <taxon>Eukaryota</taxon>
        <taxon>Metazoa</taxon>
        <taxon>Ecdysozoa</taxon>
        <taxon>Arthropoda</taxon>
        <taxon>Hexapoda</taxon>
        <taxon>Insecta</taxon>
        <taxon>Pterygota</taxon>
        <taxon>Neoptera</taxon>
        <taxon>Endopterygota</taxon>
        <taxon>Diptera</taxon>
        <taxon>Brachycera</taxon>
        <taxon>Muscomorpha</taxon>
        <taxon>Ephydroidea</taxon>
        <taxon>Drosophilidae</taxon>
        <taxon>Drosophila</taxon>
        <taxon>Sophophora</taxon>
    </lineage>
</organism>
<accession>A0ABM4GHW2</accession>
<evidence type="ECO:0000313" key="1">
    <source>
        <dbReference type="Proteomes" id="UP001652661"/>
    </source>
</evidence>
<dbReference type="GeneID" id="138928704"/>
<sequence length="182" mass="20378">MKKKRQGVLSGGNTRHPDRLQLCGLEADTASETARCLSRILLNTRGPKQCKRKLLTSVVTSQLLYATPAWAEAVRVKRYVMGVEGTYRICALRVACAFRTVSDDAALVIAGQVPIGELVQKAQEARLLREPGNSSARREDKSSARRRSIARWQSSWIDRKHGEVDFYLTQELSGHGCFRSYL</sequence>